<sequence>MEFVPGRLEEERVFDGVVFPKTLKPPGEEYGANELVEMIKEKHEWVCDQLRLHSAILFRGFNVSSAEEFGAVVEAFGWDEMGYVGATTRLKAADRVYTANEAPLHQLINFHHEMALIKKSPSKIFFYCLQPSPEGGETSIVPSNIVVKKMEENYPDLMSKMAKWGIVFHMKTSAQDDSETIISKTWKWLFKTEDEVEAKKRAKEMLTCSSVGFGEDGSADFTYGPLNPIKEFGGKRVWFTPILGYTDDEVGLDMTFGDGSAFSVSDFEAYKKTLSALCVDIKWERGDILLLDNLSVQHARRPGKPPRVILTLLCGRKEQEPDVVNAAAKHKDREGKLETPFDAKRSPDFSPSEELVAAGDHQAHPSP</sequence>
<name>A0AAN8V0U8_9MAGN</name>
<organism evidence="4 5">
    <name type="scientific">Dillenia turbinata</name>
    <dbReference type="NCBI Taxonomy" id="194707"/>
    <lineage>
        <taxon>Eukaryota</taxon>
        <taxon>Viridiplantae</taxon>
        <taxon>Streptophyta</taxon>
        <taxon>Embryophyta</taxon>
        <taxon>Tracheophyta</taxon>
        <taxon>Spermatophyta</taxon>
        <taxon>Magnoliopsida</taxon>
        <taxon>eudicotyledons</taxon>
        <taxon>Gunneridae</taxon>
        <taxon>Pentapetalae</taxon>
        <taxon>Dilleniales</taxon>
        <taxon>Dilleniaceae</taxon>
        <taxon>Dillenia</taxon>
    </lineage>
</organism>
<dbReference type="Pfam" id="PF02668">
    <property type="entry name" value="TauD"/>
    <property type="match status" value="1"/>
</dbReference>
<comment type="caution">
    <text evidence="4">The sequence shown here is derived from an EMBL/GenBank/DDBJ whole genome shotgun (WGS) entry which is preliminary data.</text>
</comment>
<dbReference type="InterPro" id="IPR042098">
    <property type="entry name" value="TauD-like_sf"/>
</dbReference>
<feature type="region of interest" description="Disordered" evidence="2">
    <location>
        <begin position="324"/>
        <end position="367"/>
    </location>
</feature>
<gene>
    <name evidence="4" type="ORF">RJ641_007244</name>
</gene>
<dbReference type="GO" id="GO:0016491">
    <property type="term" value="F:oxidoreductase activity"/>
    <property type="evidence" value="ECO:0007669"/>
    <property type="project" value="UniProtKB-KW"/>
</dbReference>
<dbReference type="Proteomes" id="UP001370490">
    <property type="component" value="Unassembled WGS sequence"/>
</dbReference>
<feature type="domain" description="TauD/TfdA-like" evidence="3">
    <location>
        <begin position="35"/>
        <end position="307"/>
    </location>
</feature>
<keyword evidence="1" id="KW-0560">Oxidoreductase</keyword>
<keyword evidence="5" id="KW-1185">Reference proteome</keyword>
<accession>A0AAN8V0U8</accession>
<dbReference type="PANTHER" id="PTHR10696:SF21">
    <property type="entry name" value="TAUD_TFDA-LIKE DOMAIN-CONTAINING PROTEIN"/>
    <property type="match status" value="1"/>
</dbReference>
<proteinExistence type="predicted"/>
<evidence type="ECO:0000259" key="3">
    <source>
        <dbReference type="Pfam" id="PF02668"/>
    </source>
</evidence>
<evidence type="ECO:0000313" key="4">
    <source>
        <dbReference type="EMBL" id="KAK6925525.1"/>
    </source>
</evidence>
<dbReference type="SUPFAM" id="SSF51197">
    <property type="entry name" value="Clavaminate synthase-like"/>
    <property type="match status" value="1"/>
</dbReference>
<dbReference type="AlphaFoldDB" id="A0AAN8V0U8"/>
<dbReference type="InterPro" id="IPR050411">
    <property type="entry name" value="AlphaKG_dependent_hydroxylases"/>
</dbReference>
<dbReference type="InterPro" id="IPR003819">
    <property type="entry name" value="TauD/TfdA-like"/>
</dbReference>
<evidence type="ECO:0000256" key="1">
    <source>
        <dbReference type="ARBA" id="ARBA00023002"/>
    </source>
</evidence>
<dbReference type="Gene3D" id="3.60.130.10">
    <property type="entry name" value="Clavaminate synthase-like"/>
    <property type="match status" value="1"/>
</dbReference>
<evidence type="ECO:0000256" key="2">
    <source>
        <dbReference type="SAM" id="MobiDB-lite"/>
    </source>
</evidence>
<evidence type="ECO:0000313" key="5">
    <source>
        <dbReference type="Proteomes" id="UP001370490"/>
    </source>
</evidence>
<dbReference type="PANTHER" id="PTHR10696">
    <property type="entry name" value="GAMMA-BUTYROBETAINE HYDROXYLASE-RELATED"/>
    <property type="match status" value="1"/>
</dbReference>
<dbReference type="EMBL" id="JBAMMX010000015">
    <property type="protein sequence ID" value="KAK6925525.1"/>
    <property type="molecule type" value="Genomic_DNA"/>
</dbReference>
<reference evidence="4 5" key="1">
    <citation type="submission" date="2023-12" db="EMBL/GenBank/DDBJ databases">
        <title>A high-quality genome assembly for Dillenia turbinata (Dilleniales).</title>
        <authorList>
            <person name="Chanderbali A."/>
        </authorList>
    </citation>
    <scope>NUCLEOTIDE SEQUENCE [LARGE SCALE GENOMIC DNA]</scope>
    <source>
        <strain evidence="4">LSX21</strain>
        <tissue evidence="4">Leaf</tissue>
    </source>
</reference>
<feature type="compositionally biased region" description="Basic and acidic residues" evidence="2">
    <location>
        <begin position="329"/>
        <end position="347"/>
    </location>
</feature>
<protein>
    <submittedName>
        <fullName evidence="4">TauD/TfdA-like domain</fullName>
    </submittedName>
</protein>